<reference evidence="10 11" key="1">
    <citation type="submission" date="2016-07" db="EMBL/GenBank/DDBJ databases">
        <title>Pervasive Adenine N6-methylation of Active Genes in Fungi.</title>
        <authorList>
            <consortium name="DOE Joint Genome Institute"/>
            <person name="Mondo S.J."/>
            <person name="Dannebaum R.O."/>
            <person name="Kuo R.C."/>
            <person name="Labutti K."/>
            <person name="Haridas S."/>
            <person name="Kuo A."/>
            <person name="Salamov A."/>
            <person name="Ahrendt S.R."/>
            <person name="Lipzen A."/>
            <person name="Sullivan W."/>
            <person name="Andreopoulos W.B."/>
            <person name="Clum A."/>
            <person name="Lindquist E."/>
            <person name="Daum C."/>
            <person name="Ramamoorthy G.K."/>
            <person name="Gryganskyi A."/>
            <person name="Culley D."/>
            <person name="Magnuson J.K."/>
            <person name="James T.Y."/>
            <person name="O'Malley M.A."/>
            <person name="Stajich J.E."/>
            <person name="Spatafora J.W."/>
            <person name="Visel A."/>
            <person name="Grigoriev I.V."/>
        </authorList>
    </citation>
    <scope>NUCLEOTIDE SEQUENCE [LARGE SCALE GENOMIC DNA]</scope>
    <source>
        <strain evidence="10 11">NRRL 3116</strain>
    </source>
</reference>
<comment type="similarity">
    <text evidence="1 8">Belongs to the PDK/BCKDK protein kinase family.</text>
</comment>
<dbReference type="InterPro" id="IPR039028">
    <property type="entry name" value="BCKD/PDK"/>
</dbReference>
<evidence type="ECO:0000256" key="7">
    <source>
        <dbReference type="ARBA" id="ARBA00048201"/>
    </source>
</evidence>
<dbReference type="InterPro" id="IPR036784">
    <property type="entry name" value="AK/P_DHK_N_sf"/>
</dbReference>
<protein>
    <recommendedName>
        <fullName evidence="8">Protein-serine/threonine kinase</fullName>
        <ecNumber evidence="8">2.7.11.-</ecNumber>
    </recommendedName>
</protein>
<evidence type="ECO:0000256" key="2">
    <source>
        <dbReference type="ARBA" id="ARBA00022679"/>
    </source>
</evidence>
<dbReference type="AlphaFoldDB" id="A0A1Y2GNG5"/>
<evidence type="ECO:0000256" key="3">
    <source>
        <dbReference type="ARBA" id="ARBA00022741"/>
    </source>
</evidence>
<evidence type="ECO:0000256" key="1">
    <source>
        <dbReference type="ARBA" id="ARBA00006155"/>
    </source>
</evidence>
<dbReference type="OrthoDB" id="241648at2759"/>
<dbReference type="SUPFAM" id="SSF69012">
    <property type="entry name" value="alpha-ketoacid dehydrogenase kinase, N-terminal domain"/>
    <property type="match status" value="1"/>
</dbReference>
<feature type="domain" description="Branched-chain alpha-ketoacid dehydrogenase kinase/Pyruvate dehydrogenase kinase N-terminal" evidence="9">
    <location>
        <begin position="7"/>
        <end position="109"/>
    </location>
</feature>
<dbReference type="STRING" id="64571.A0A1Y2GNG5"/>
<dbReference type="Proteomes" id="UP000193648">
    <property type="component" value="Unassembled WGS sequence"/>
</dbReference>
<evidence type="ECO:0000313" key="10">
    <source>
        <dbReference type="EMBL" id="ORZ16721.1"/>
    </source>
</evidence>
<dbReference type="InParanoid" id="A0A1Y2GNG5"/>
<evidence type="ECO:0000259" key="9">
    <source>
        <dbReference type="Pfam" id="PF10436"/>
    </source>
</evidence>
<dbReference type="GeneID" id="33565906"/>
<keyword evidence="4 8" id="KW-0418">Kinase</keyword>
<dbReference type="Gene3D" id="3.30.565.10">
    <property type="entry name" value="Histidine kinase-like ATPase, C-terminal domain"/>
    <property type="match status" value="1"/>
</dbReference>
<dbReference type="GO" id="GO:0010906">
    <property type="term" value="P:regulation of glucose metabolic process"/>
    <property type="evidence" value="ECO:0007669"/>
    <property type="project" value="TreeGrafter"/>
</dbReference>
<gene>
    <name evidence="10" type="ORF">BCR41DRAFT_353028</name>
</gene>
<evidence type="ECO:0000256" key="8">
    <source>
        <dbReference type="RuleBase" id="RU366032"/>
    </source>
</evidence>
<evidence type="ECO:0000256" key="4">
    <source>
        <dbReference type="ARBA" id="ARBA00022777"/>
    </source>
</evidence>
<keyword evidence="11" id="KW-1185">Reference proteome</keyword>
<dbReference type="GO" id="GO:0004740">
    <property type="term" value="F:pyruvate dehydrogenase (acetyl-transferring) kinase activity"/>
    <property type="evidence" value="ECO:0007669"/>
    <property type="project" value="UniProtKB-EC"/>
</dbReference>
<name>A0A1Y2GNG5_9FUNG</name>
<keyword evidence="3 8" id="KW-0547">Nucleotide-binding</keyword>
<keyword evidence="2 8" id="KW-0808">Transferase</keyword>
<accession>A0A1Y2GNG5</accession>
<evidence type="ECO:0000256" key="6">
    <source>
        <dbReference type="ARBA" id="ARBA00023128"/>
    </source>
</evidence>
<keyword evidence="6 8" id="KW-0496">Mitochondrion</keyword>
<evidence type="ECO:0000313" key="11">
    <source>
        <dbReference type="Proteomes" id="UP000193648"/>
    </source>
</evidence>
<dbReference type="PANTHER" id="PTHR11947:SF3">
    <property type="entry name" value="[PYRUVATE DEHYDROGENASE (ACETYL-TRANSFERRING)] KINASE, MITOCHONDRIAL"/>
    <property type="match status" value="1"/>
</dbReference>
<comment type="catalytic activity">
    <reaction evidence="7">
        <text>L-seryl-[pyruvate dehydrogenase E1 alpha subunit] + ATP = O-phospho-L-seryl-[pyruvate dehydrogenase E1 alpha subunit] + ADP + H(+)</text>
        <dbReference type="Rhea" id="RHEA:23052"/>
        <dbReference type="Rhea" id="RHEA-COMP:13689"/>
        <dbReference type="Rhea" id="RHEA-COMP:13690"/>
        <dbReference type="ChEBI" id="CHEBI:15378"/>
        <dbReference type="ChEBI" id="CHEBI:29999"/>
        <dbReference type="ChEBI" id="CHEBI:30616"/>
        <dbReference type="ChEBI" id="CHEBI:83421"/>
        <dbReference type="ChEBI" id="CHEBI:456216"/>
        <dbReference type="EC" id="2.7.11.2"/>
    </reaction>
</comment>
<sequence length="430" mass="47814">MPKPSSPQLEKEFTMLLRDLGHRHKIKMLALSQGFKEFTKSLQAQFTDYRDDATSTKASLQSTTDNKRLLIDPQMDRDIQAYFDRFYSINLSTQLLIGEQLALRDHELNLAQRVNLLSTSQRAIKDAQRVCSVHYGQPAPSVLIQTFNPDITMTYVDDFLHRTIFELLKNAMRATCETHLSKDGNPISLGMSKLSSLGTSSKLPPITLALVDGSEDVTIKITDQGGGIALSQLDKIWSYMHFATSVTPKAENERLGNEQGVGMLLTDPNSNALASGLADETKGYLNLPLSRSGHGLPLSRLIARYFGGDLSLVSMEGYGTSSYLSLYRDDNHLENFPEMDEEVLGNIDIFVNKLLDEYPIDLDKTYADVAKISPKELSQPQVKSLAMKQVPSQMSSKRVLDLRESNNASDSKVPLNIFIPTRSEASSSII</sequence>
<evidence type="ECO:0000256" key="5">
    <source>
        <dbReference type="ARBA" id="ARBA00022840"/>
    </source>
</evidence>
<dbReference type="GO" id="GO:0005759">
    <property type="term" value="C:mitochondrial matrix"/>
    <property type="evidence" value="ECO:0007669"/>
    <property type="project" value="UniProtKB-SubCell"/>
</dbReference>
<dbReference type="PANTHER" id="PTHR11947">
    <property type="entry name" value="PYRUVATE DEHYDROGENASE KINASE"/>
    <property type="match status" value="1"/>
</dbReference>
<dbReference type="GO" id="GO:0005524">
    <property type="term" value="F:ATP binding"/>
    <property type="evidence" value="ECO:0007669"/>
    <property type="project" value="UniProtKB-UniRule"/>
</dbReference>
<dbReference type="InterPro" id="IPR018955">
    <property type="entry name" value="BCDHK/PDK_N"/>
</dbReference>
<dbReference type="InterPro" id="IPR036890">
    <property type="entry name" value="HATPase_C_sf"/>
</dbReference>
<proteinExistence type="inferred from homology"/>
<dbReference type="Gene3D" id="1.20.140.20">
    <property type="entry name" value="Alpha-ketoacid/pyruvate dehydrogenase kinase, N-terminal domain"/>
    <property type="match status" value="1"/>
</dbReference>
<comment type="subcellular location">
    <subcellularLocation>
        <location evidence="8">Mitochondrion matrix</location>
    </subcellularLocation>
</comment>
<organism evidence="10 11">
    <name type="scientific">Lobosporangium transversale</name>
    <dbReference type="NCBI Taxonomy" id="64571"/>
    <lineage>
        <taxon>Eukaryota</taxon>
        <taxon>Fungi</taxon>
        <taxon>Fungi incertae sedis</taxon>
        <taxon>Mucoromycota</taxon>
        <taxon>Mortierellomycotina</taxon>
        <taxon>Mortierellomycetes</taxon>
        <taxon>Mortierellales</taxon>
        <taxon>Mortierellaceae</taxon>
        <taxon>Lobosporangium</taxon>
    </lineage>
</organism>
<dbReference type="EMBL" id="MCFF01000017">
    <property type="protein sequence ID" value="ORZ16721.1"/>
    <property type="molecule type" value="Genomic_DNA"/>
</dbReference>
<comment type="caution">
    <text evidence="10">The sequence shown here is derived from an EMBL/GenBank/DDBJ whole genome shotgun (WGS) entry which is preliminary data.</text>
</comment>
<dbReference type="RefSeq" id="XP_021881656.1">
    <property type="nucleotide sequence ID" value="XM_022024062.1"/>
</dbReference>
<dbReference type="SUPFAM" id="SSF55874">
    <property type="entry name" value="ATPase domain of HSP90 chaperone/DNA topoisomerase II/histidine kinase"/>
    <property type="match status" value="1"/>
</dbReference>
<keyword evidence="5 8" id="KW-0067">ATP-binding</keyword>
<dbReference type="EC" id="2.7.11.-" evidence="8"/>
<dbReference type="Pfam" id="PF10436">
    <property type="entry name" value="BCDHK_Adom3"/>
    <property type="match status" value="1"/>
</dbReference>